<gene>
    <name evidence="1" type="ORF">R5W23_001348</name>
</gene>
<comment type="caution">
    <text evidence="1">The sequence shown here is derived from an EMBL/GenBank/DDBJ whole genome shotgun (WGS) entry which is preliminary data.</text>
</comment>
<sequence length="159" mass="18158">MIRAYLVGLLPDYRHGKVKAGGKSVAEKLVRRHLQLIFPDITITSNHRPAQLRSRKGRPLEFDLWLPDFKLAIEVQGPQHFREVYGDNTALVANDQHKREWCAANEVKLVWLNWEGATASLFRLPEAQQRQHLAELLGVFLASGHTFLSWESVSSHELA</sequence>
<keyword evidence="2" id="KW-1185">Reference proteome</keyword>
<evidence type="ECO:0000313" key="2">
    <source>
        <dbReference type="Proteomes" id="UP001272242"/>
    </source>
</evidence>
<dbReference type="GO" id="GO:0004519">
    <property type="term" value="F:endonuclease activity"/>
    <property type="evidence" value="ECO:0007669"/>
    <property type="project" value="UniProtKB-KW"/>
</dbReference>
<dbReference type="Gene3D" id="3.40.960.10">
    <property type="entry name" value="VSR Endonuclease"/>
    <property type="match status" value="1"/>
</dbReference>
<keyword evidence="1" id="KW-0378">Hydrolase</keyword>
<keyword evidence="1" id="KW-0540">Nuclease</keyword>
<reference evidence="2" key="1">
    <citation type="journal article" date="2023" name="Mar. Drugs">
        <title>Gemmata algarum, a Novel Planctomycete Isolated from an Algal Mat, Displays Antimicrobial Activity.</title>
        <authorList>
            <person name="Kumar G."/>
            <person name="Kallscheuer N."/>
            <person name="Kashif M."/>
            <person name="Ahamad S."/>
            <person name="Jagadeeshwari U."/>
            <person name="Pannikurungottu S."/>
            <person name="Haufschild T."/>
            <person name="Kabuu M."/>
            <person name="Sasikala C."/>
            <person name="Jogler C."/>
            <person name="Ramana C."/>
        </authorList>
    </citation>
    <scope>NUCLEOTIDE SEQUENCE [LARGE SCALE GENOMIC DNA]</scope>
    <source>
        <strain evidence="2">JC673</strain>
    </source>
</reference>
<evidence type="ECO:0000313" key="1">
    <source>
        <dbReference type="EMBL" id="MDY3560123.1"/>
    </source>
</evidence>
<keyword evidence="1" id="KW-0255">Endonuclease</keyword>
<dbReference type="EMBL" id="JAXBLV010000175">
    <property type="protein sequence ID" value="MDY3560123.1"/>
    <property type="molecule type" value="Genomic_DNA"/>
</dbReference>
<protein>
    <submittedName>
        <fullName evidence="1">Uma2 family endonuclease</fullName>
    </submittedName>
</protein>
<accession>A0ABU5EYX0</accession>
<dbReference type="RefSeq" id="WP_320686765.1">
    <property type="nucleotide sequence ID" value="NZ_JAXBLV010000175.1"/>
</dbReference>
<organism evidence="1 2">
    <name type="scientific">Gemmata algarum</name>
    <dbReference type="NCBI Taxonomy" id="2975278"/>
    <lineage>
        <taxon>Bacteria</taxon>
        <taxon>Pseudomonadati</taxon>
        <taxon>Planctomycetota</taxon>
        <taxon>Planctomycetia</taxon>
        <taxon>Gemmatales</taxon>
        <taxon>Gemmataceae</taxon>
        <taxon>Gemmata</taxon>
    </lineage>
</organism>
<dbReference type="Proteomes" id="UP001272242">
    <property type="component" value="Unassembled WGS sequence"/>
</dbReference>
<name>A0ABU5EYX0_9BACT</name>
<proteinExistence type="predicted"/>